<dbReference type="Gene3D" id="2.60.40.680">
    <property type="match status" value="1"/>
</dbReference>
<evidence type="ECO:0000259" key="2">
    <source>
        <dbReference type="PROSITE" id="PS51766"/>
    </source>
</evidence>
<dbReference type="PROSITE" id="PS00571">
    <property type="entry name" value="AMIDASES"/>
    <property type="match status" value="1"/>
</dbReference>
<organism evidence="3 4">
    <name type="scientific">Paenibacillus silvestris</name>
    <dbReference type="NCBI Taxonomy" id="2606219"/>
    <lineage>
        <taxon>Bacteria</taxon>
        <taxon>Bacillati</taxon>
        <taxon>Bacillota</taxon>
        <taxon>Bacilli</taxon>
        <taxon>Bacillales</taxon>
        <taxon>Paenibacillaceae</taxon>
        <taxon>Paenibacillus</taxon>
    </lineage>
</organism>
<feature type="domain" description="Dockerin" evidence="2">
    <location>
        <begin position="193"/>
        <end position="262"/>
    </location>
</feature>
<dbReference type="PANTHER" id="PTHR42678">
    <property type="entry name" value="AMIDASE"/>
    <property type="match status" value="1"/>
</dbReference>
<keyword evidence="4" id="KW-1185">Reference proteome</keyword>
<dbReference type="RefSeq" id="WP_161410970.1">
    <property type="nucleotide sequence ID" value="NZ_WTUZ01000039.1"/>
</dbReference>
<dbReference type="Pfam" id="PF01425">
    <property type="entry name" value="Amidase"/>
    <property type="match status" value="1"/>
</dbReference>
<dbReference type="InterPro" id="IPR020556">
    <property type="entry name" value="Amidase_CS"/>
</dbReference>
<proteinExistence type="predicted"/>
<keyword evidence="1" id="KW-0732">Signal</keyword>
<dbReference type="InterPro" id="IPR016134">
    <property type="entry name" value="Dockerin_dom"/>
</dbReference>
<sequence length="736" mass="77122">MKFLLSRSSVSKVLSTALIAATLPIGAFSAAAETSIPNINSTVSSSTVTENVYQTPPNVIILPPGSESVLVTGPSTTISGAQFDVNVALTGITGKVTAQKFIIAFNPARVDFIDAEAVDSSTSIVGQYTELGKATVVAASISESAVNNKPLIRLTFKAKANGGIQDIKVSAELGLADNGVIQATHPSSLSLQTNQVTGDLNGNGALDIGDLAKLAPFYGITSTHTSWSTVAGADFNQNGSIDLTDLGLLGKKVLYDTKDFELMEASVMDIQNAMNAGKLTSVQLVTKYLARIDTYDQKGPEIKAILSVNPDALEEAAALDKERSEKGSRGPLHGIPVIVKDNFNTIGMPTTAGCICLKANNTSTDAFMIKKLKNAGAIILAKSNLHEFAFGTTTLSSLGGQTKNPYDLTTNPGGSSGGTGAALAANFGVIGLGTDTGGSIRIPSSRNALVGIRPTIGLTSREGIIPLAHSQDVGGPMARSVADAAIALDAVSGYDPNDLVTALSTGNIPKSYTDYLDKDGLKGAKIGVIRSLSTGNDAAFTAATDKMKELGATVIDVTIPNQSKILGYASLSGTEFKFDLNDYLASLGANAPYKTLTEIIASNDILQSQKSSMIQRDNVTTLETLNYYKDLWERTKLTQQSLTQVLGENSLDAVLYATTSGNANRLSAYSGFPAISFPAGYTNQVPFGLELLGREYDEGTLIKLAYAFEQATHLRTMPASTPALTPEEESKLVLTP</sequence>
<dbReference type="InterPro" id="IPR036928">
    <property type="entry name" value="AS_sf"/>
</dbReference>
<dbReference type="SUPFAM" id="SSF63446">
    <property type="entry name" value="Type I dockerin domain"/>
    <property type="match status" value="1"/>
</dbReference>
<dbReference type="Gene3D" id="1.10.1330.10">
    <property type="entry name" value="Dockerin domain"/>
    <property type="match status" value="1"/>
</dbReference>
<feature type="signal peptide" evidence="1">
    <location>
        <begin position="1"/>
        <end position="32"/>
    </location>
</feature>
<dbReference type="CDD" id="cd08547">
    <property type="entry name" value="Type_II_cohesin"/>
    <property type="match status" value="1"/>
</dbReference>
<dbReference type="SUPFAM" id="SSF75304">
    <property type="entry name" value="Amidase signature (AS) enzymes"/>
    <property type="match status" value="1"/>
</dbReference>
<dbReference type="GO" id="GO:0030246">
    <property type="term" value="F:carbohydrate binding"/>
    <property type="evidence" value="ECO:0007669"/>
    <property type="project" value="InterPro"/>
</dbReference>
<dbReference type="PROSITE" id="PS00018">
    <property type="entry name" value="EF_HAND_1"/>
    <property type="match status" value="2"/>
</dbReference>
<dbReference type="InterPro" id="IPR036439">
    <property type="entry name" value="Dockerin_dom_sf"/>
</dbReference>
<dbReference type="InterPro" id="IPR002105">
    <property type="entry name" value="Dockerin_1_rpt"/>
</dbReference>
<dbReference type="SUPFAM" id="SSF49384">
    <property type="entry name" value="Carbohydrate-binding domain"/>
    <property type="match status" value="1"/>
</dbReference>
<name>A0A6L8VB55_9BACL</name>
<dbReference type="InterPro" id="IPR018247">
    <property type="entry name" value="EF_Hand_1_Ca_BS"/>
</dbReference>
<comment type="caution">
    <text evidence="3">The sequence shown here is derived from an EMBL/GenBank/DDBJ whole genome shotgun (WGS) entry which is preliminary data.</text>
</comment>
<dbReference type="EMBL" id="WTUZ01000039">
    <property type="protein sequence ID" value="MZQ86569.1"/>
    <property type="molecule type" value="Genomic_DNA"/>
</dbReference>
<accession>A0A6L8VB55</accession>
<evidence type="ECO:0000313" key="3">
    <source>
        <dbReference type="EMBL" id="MZQ86569.1"/>
    </source>
</evidence>
<dbReference type="AlphaFoldDB" id="A0A6L8VB55"/>
<dbReference type="PROSITE" id="PS00448">
    <property type="entry name" value="CLOS_CELLULOSOME_RPT"/>
    <property type="match status" value="1"/>
</dbReference>
<dbReference type="GO" id="GO:0004553">
    <property type="term" value="F:hydrolase activity, hydrolyzing O-glycosyl compounds"/>
    <property type="evidence" value="ECO:0007669"/>
    <property type="project" value="InterPro"/>
</dbReference>
<dbReference type="GO" id="GO:0000272">
    <property type="term" value="P:polysaccharide catabolic process"/>
    <property type="evidence" value="ECO:0007669"/>
    <property type="project" value="InterPro"/>
</dbReference>
<dbReference type="PANTHER" id="PTHR42678:SF5">
    <property type="entry name" value="GLUTAMYL-TRNA(GLN) AMIDOTRANSFERASE SUBUNIT A"/>
    <property type="match status" value="1"/>
</dbReference>
<reference evidence="3 4" key="1">
    <citation type="submission" date="2019-12" db="EMBL/GenBank/DDBJ databases">
        <title>Paenibacillus sp. nov. sp. isolated from soil.</title>
        <authorList>
            <person name="Kim J."/>
            <person name="Jeong S.E."/>
            <person name="Jung H.S."/>
            <person name="Jeon C.O."/>
        </authorList>
    </citation>
    <scope>NUCLEOTIDE SEQUENCE [LARGE SCALE GENOMIC DNA]</scope>
    <source>
        <strain evidence="3 4">5J-6</strain>
    </source>
</reference>
<gene>
    <name evidence="3" type="ORF">GQF01_31140</name>
</gene>
<evidence type="ECO:0000313" key="4">
    <source>
        <dbReference type="Proteomes" id="UP000481087"/>
    </source>
</evidence>
<dbReference type="Gene3D" id="3.90.1300.10">
    <property type="entry name" value="Amidase signature (AS) domain"/>
    <property type="match status" value="1"/>
</dbReference>
<feature type="chain" id="PRO_5026720138" evidence="1">
    <location>
        <begin position="33"/>
        <end position="736"/>
    </location>
</feature>
<dbReference type="Proteomes" id="UP000481087">
    <property type="component" value="Unassembled WGS sequence"/>
</dbReference>
<dbReference type="InterPro" id="IPR008965">
    <property type="entry name" value="CBM2/CBM3_carb-bd_dom_sf"/>
</dbReference>
<dbReference type="InterPro" id="IPR023631">
    <property type="entry name" value="Amidase_dom"/>
</dbReference>
<evidence type="ECO:0000256" key="1">
    <source>
        <dbReference type="SAM" id="SignalP"/>
    </source>
</evidence>
<dbReference type="PROSITE" id="PS51766">
    <property type="entry name" value="DOCKERIN"/>
    <property type="match status" value="1"/>
</dbReference>
<protein>
    <submittedName>
        <fullName evidence="3">Amidase</fullName>
    </submittedName>
</protein>